<protein>
    <recommendedName>
        <fullName evidence="4">Putative pterin-4-alpha-carbinolamine dehydratase</fullName>
        <shortName evidence="4">PHS</shortName>
        <ecNumber evidence="4">4.2.1.96</ecNumber>
    </recommendedName>
    <alternativeName>
        <fullName evidence="4">4-alpha-hydroxy-tetrahydropterin dehydratase</fullName>
    </alternativeName>
    <alternativeName>
        <fullName evidence="4">Pterin carbinolamine dehydratase</fullName>
        <shortName evidence="4">PCD</shortName>
    </alternativeName>
</protein>
<keyword evidence="6" id="KW-1185">Reference proteome</keyword>
<dbReference type="HAMAP" id="MF_00434">
    <property type="entry name" value="Pterin_4_alpha"/>
    <property type="match status" value="1"/>
</dbReference>
<dbReference type="OrthoDB" id="5294615at2"/>
<dbReference type="GO" id="GO:0008124">
    <property type="term" value="F:4-alpha-hydroxytetrahydrobiopterin dehydratase activity"/>
    <property type="evidence" value="ECO:0007669"/>
    <property type="project" value="UniProtKB-UniRule"/>
</dbReference>
<evidence type="ECO:0000313" key="6">
    <source>
        <dbReference type="Proteomes" id="UP000030980"/>
    </source>
</evidence>
<dbReference type="PANTHER" id="PTHR42805:SF1">
    <property type="entry name" value="PTERIN-4-ALPHA-CARBINOLAMINE DEHYDRATASE-RELATED"/>
    <property type="match status" value="1"/>
</dbReference>
<dbReference type="NCBIfam" id="NF002016">
    <property type="entry name" value="PRK00823.1-1"/>
    <property type="match status" value="1"/>
</dbReference>
<comment type="caution">
    <text evidence="5">The sequence shown here is derived from an EMBL/GenBank/DDBJ whole genome shotgun (WGS) entry which is preliminary data.</text>
</comment>
<dbReference type="InterPro" id="IPR050376">
    <property type="entry name" value="Pterin-4-alpha-carb_dehyd"/>
</dbReference>
<dbReference type="Proteomes" id="UP000030980">
    <property type="component" value="Unassembled WGS sequence"/>
</dbReference>
<dbReference type="CDD" id="cd00913">
    <property type="entry name" value="PCD_DCoH_subfamily_a"/>
    <property type="match status" value="1"/>
</dbReference>
<dbReference type="RefSeq" id="WP_027589843.1">
    <property type="nucleotide sequence ID" value="NZ_FMUP01000005.1"/>
</dbReference>
<evidence type="ECO:0000256" key="2">
    <source>
        <dbReference type="ARBA" id="ARBA00006472"/>
    </source>
</evidence>
<dbReference type="Gene3D" id="3.30.1360.20">
    <property type="entry name" value="Transcriptional coactivator/pterin dehydratase"/>
    <property type="match status" value="1"/>
</dbReference>
<reference evidence="5 6" key="1">
    <citation type="submission" date="2014-11" db="EMBL/GenBank/DDBJ databases">
        <title>Genome sequence of Pseudomonas tuomuerensis JCM 14085.</title>
        <authorList>
            <person name="Shin S.-K."/>
            <person name="Yi H."/>
        </authorList>
    </citation>
    <scope>NUCLEOTIDE SEQUENCE [LARGE SCALE GENOMIC DNA]</scope>
    <source>
        <strain evidence="5 6">JCM 14085</strain>
    </source>
</reference>
<dbReference type="SUPFAM" id="SSF55248">
    <property type="entry name" value="PCD-like"/>
    <property type="match status" value="1"/>
</dbReference>
<sequence length="123" mass="13694">MSDLSKAHCEACRADAPQVTDAERAALLQQLPDWGIQDRNGVMQLEKVFRFQNFQQALAFTQAVGEIAEAEGHHPALLTEWGKVTVTWWTHKIGGLHHNDFIMAARTEELARHAAGLRNGIPV</sequence>
<name>A0A0B3BV77_9PSED</name>
<comment type="similarity">
    <text evidence="2 4">Belongs to the pterin-4-alpha-carbinolamine dehydratase family.</text>
</comment>
<dbReference type="PANTHER" id="PTHR42805">
    <property type="entry name" value="PTERIN-4-ALPHA-CARBINOLAMINE DEHYDRATASE-RELATED"/>
    <property type="match status" value="1"/>
</dbReference>
<keyword evidence="3 4" id="KW-0456">Lyase</keyword>
<evidence type="ECO:0000256" key="4">
    <source>
        <dbReference type="HAMAP-Rule" id="MF_00434"/>
    </source>
</evidence>
<organism evidence="5 6">
    <name type="scientific">Pseudomonas flexibilis</name>
    <dbReference type="NCBI Taxonomy" id="706570"/>
    <lineage>
        <taxon>Bacteria</taxon>
        <taxon>Pseudomonadati</taxon>
        <taxon>Pseudomonadota</taxon>
        <taxon>Gammaproteobacteria</taxon>
        <taxon>Pseudomonadales</taxon>
        <taxon>Pseudomonadaceae</taxon>
        <taxon>Pseudomonas</taxon>
    </lineage>
</organism>
<dbReference type="AlphaFoldDB" id="A0A0B3BV77"/>
<gene>
    <name evidence="5" type="primary">phhB</name>
    <name evidence="5" type="ORF">PT85_03045</name>
</gene>
<dbReference type="GO" id="GO:0006729">
    <property type="term" value="P:tetrahydrobiopterin biosynthetic process"/>
    <property type="evidence" value="ECO:0007669"/>
    <property type="project" value="InterPro"/>
</dbReference>
<accession>A0A0B3BV77</accession>
<evidence type="ECO:0000256" key="3">
    <source>
        <dbReference type="ARBA" id="ARBA00023239"/>
    </source>
</evidence>
<evidence type="ECO:0000313" key="5">
    <source>
        <dbReference type="EMBL" id="KHO66550.1"/>
    </source>
</evidence>
<dbReference type="InterPro" id="IPR036428">
    <property type="entry name" value="PCD_sf"/>
</dbReference>
<comment type="catalytic activity">
    <reaction evidence="1 4">
        <text>(4aS,6R)-4a-hydroxy-L-erythro-5,6,7,8-tetrahydrobiopterin = (6R)-L-erythro-6,7-dihydrobiopterin + H2O</text>
        <dbReference type="Rhea" id="RHEA:11920"/>
        <dbReference type="ChEBI" id="CHEBI:15377"/>
        <dbReference type="ChEBI" id="CHEBI:15642"/>
        <dbReference type="ChEBI" id="CHEBI:43120"/>
        <dbReference type="EC" id="4.2.1.96"/>
    </reaction>
</comment>
<proteinExistence type="inferred from homology"/>
<dbReference type="STRING" id="706570.PT85_03045"/>
<dbReference type="Pfam" id="PF01329">
    <property type="entry name" value="Pterin_4a"/>
    <property type="match status" value="1"/>
</dbReference>
<dbReference type="EC" id="4.2.1.96" evidence="4"/>
<dbReference type="InterPro" id="IPR001533">
    <property type="entry name" value="Pterin_deHydtase"/>
</dbReference>
<evidence type="ECO:0000256" key="1">
    <source>
        <dbReference type="ARBA" id="ARBA00001554"/>
    </source>
</evidence>
<dbReference type="EMBL" id="JTAK01000001">
    <property type="protein sequence ID" value="KHO66550.1"/>
    <property type="molecule type" value="Genomic_DNA"/>
</dbReference>